<reference evidence="3 4" key="1">
    <citation type="submission" date="2018-01" db="EMBL/GenBank/DDBJ databases">
        <title>Genomic Sequence of Chromobacterium MWU13-2610 from wild cranberry bogs within the Cape Cod National Seashore.</title>
        <authorList>
            <person name="O'Hara-Hanley K."/>
            <person name="Soby S."/>
            <person name="Harrison A."/>
        </authorList>
    </citation>
    <scope>NUCLEOTIDE SEQUENCE [LARGE SCALE GENOMIC DNA]</scope>
    <source>
        <strain evidence="3 4">MWU13-2610</strain>
    </source>
</reference>
<protein>
    <recommendedName>
        <fullName evidence="2">TniQ domain-containing protein</fullName>
    </recommendedName>
</protein>
<organism evidence="3 4">
    <name type="scientific">Chromobacterium sinusclupearum</name>
    <dbReference type="NCBI Taxonomy" id="2077146"/>
    <lineage>
        <taxon>Bacteria</taxon>
        <taxon>Pseudomonadati</taxon>
        <taxon>Pseudomonadota</taxon>
        <taxon>Betaproteobacteria</taxon>
        <taxon>Neisseriales</taxon>
        <taxon>Chromobacteriaceae</taxon>
        <taxon>Chromobacterium</taxon>
    </lineage>
</organism>
<dbReference type="Proteomes" id="UP000236416">
    <property type="component" value="Unassembled WGS sequence"/>
</dbReference>
<feature type="region of interest" description="Disordered" evidence="1">
    <location>
        <begin position="294"/>
        <end position="335"/>
    </location>
</feature>
<dbReference type="InterPro" id="IPR009492">
    <property type="entry name" value="TniQ"/>
</dbReference>
<keyword evidence="4" id="KW-1185">Reference proteome</keyword>
<gene>
    <name evidence="3" type="ORF">C2134_15840</name>
</gene>
<dbReference type="Pfam" id="PF06527">
    <property type="entry name" value="TniQ"/>
    <property type="match status" value="1"/>
</dbReference>
<feature type="domain" description="TniQ" evidence="2">
    <location>
        <begin position="25"/>
        <end position="160"/>
    </location>
</feature>
<name>A0A2K4MJP8_9NEIS</name>
<evidence type="ECO:0000313" key="4">
    <source>
        <dbReference type="Proteomes" id="UP000236416"/>
    </source>
</evidence>
<evidence type="ECO:0000259" key="2">
    <source>
        <dbReference type="Pfam" id="PF06527"/>
    </source>
</evidence>
<comment type="caution">
    <text evidence="3">The sequence shown here is derived from an EMBL/GenBank/DDBJ whole genome shotgun (WGS) entry which is preliminary data.</text>
</comment>
<evidence type="ECO:0000256" key="1">
    <source>
        <dbReference type="SAM" id="MobiDB-lite"/>
    </source>
</evidence>
<evidence type="ECO:0000313" key="3">
    <source>
        <dbReference type="EMBL" id="POA97314.1"/>
    </source>
</evidence>
<proteinExistence type="predicted"/>
<dbReference type="AlphaFoldDB" id="A0A2K4MJP8"/>
<accession>A0A2K4MJP8</accession>
<dbReference type="RefSeq" id="WP_103321108.1">
    <property type="nucleotide sequence ID" value="NZ_PPTF01000073.1"/>
</dbReference>
<sequence length="444" mass="50275">MDRNLTPSNPSALFALPPMQGGGRATESLLSYLVRLARAHQIDARRLVRYTVWPALPLDGAGLAISFYREDARTVNGIGRYAYAFTQALERLTSVQGLEGLTFQAWKGVIPEIGAGFLAKEVRWCPACLAEQRQQRVDSHFPLVWSLDAYRVCTRHHRPLQHLCPWCGKRQQLIPHYPDQARCTHCCGYLAPASTLQTQENIQEADLRRAHSLESMIATPEGKIMPTHPQLMAILQTAAERWTEGEKKKLSLMLGLSDRAIGGWANKQQKPAFSQLLQIADKLDLTLHQLFTQPLPDQAPSSASPVPAKGKPRPAAQLSKASLESRLRQQLDAPNTAEPVSRILKRIGVTRSYAKYWFPELLAQLAHKHQQSQQQATAERQIEDVERVGRVFRNIAATGDYPSIRRMSQALRPYRLSLQREPLWNAYKKLRERFCDMDNRGRIR</sequence>
<dbReference type="EMBL" id="PPTF01000073">
    <property type="protein sequence ID" value="POA97314.1"/>
    <property type="molecule type" value="Genomic_DNA"/>
</dbReference>